<feature type="signal peptide" evidence="4">
    <location>
        <begin position="1"/>
        <end position="27"/>
    </location>
</feature>
<keyword evidence="7" id="KW-1185">Reference proteome</keyword>
<comment type="similarity">
    <text evidence="2">Belongs to the fimbrial protein family.</text>
</comment>
<proteinExistence type="inferred from homology"/>
<dbReference type="InterPro" id="IPR050263">
    <property type="entry name" value="Bact_Fimbrial_Adh_Pro"/>
</dbReference>
<keyword evidence="4" id="KW-0732">Signal</keyword>
<sequence>MKHLTLQNPLLGIVATTLLACASDAIAANCTFNSSPTTQSLNFGAGLASGGLTIPADTPDGTVVYQDTAQQSTSHSWSCNSTSQYGVAVNPALGTPASNATTFPLGKTGLSFRIWMDMLSRYEPSLFAISPKGYGIASGTVRLEIIKSGPLASQVNIAAGNLGNLQSGELILNKFNLANALVVNAASCQTPAVSVAMGDDYQLHEFREAGAKPRTVPFDIALNQCQTGIKKVTYSLKANTPVIDGPNGIVALNAGSTAKGIGLQLMNALGQPIALNTSYPFDAFTTTGLNFKIPLSAAYYRLGTEELQAGSANSEVTFIVNYL</sequence>
<dbReference type="PROSITE" id="PS51257">
    <property type="entry name" value="PROKAR_LIPOPROTEIN"/>
    <property type="match status" value="1"/>
</dbReference>
<dbReference type="InterPro" id="IPR036937">
    <property type="entry name" value="Adhesion_dom_fimbrial_sf"/>
</dbReference>
<dbReference type="Gene3D" id="2.60.40.3310">
    <property type="match status" value="1"/>
</dbReference>
<dbReference type="SUPFAM" id="SSF49401">
    <property type="entry name" value="Bacterial adhesins"/>
    <property type="match status" value="1"/>
</dbReference>
<dbReference type="AlphaFoldDB" id="A0A380SZJ1"/>
<accession>A0A380SZJ1</accession>
<dbReference type="Proteomes" id="UP000255177">
    <property type="component" value="Unassembled WGS sequence"/>
</dbReference>
<protein>
    <submittedName>
        <fullName evidence="6">FimA</fullName>
    </submittedName>
</protein>
<evidence type="ECO:0000256" key="4">
    <source>
        <dbReference type="SAM" id="SignalP"/>
    </source>
</evidence>
<evidence type="ECO:0000256" key="1">
    <source>
        <dbReference type="ARBA" id="ARBA00004561"/>
    </source>
</evidence>
<dbReference type="RefSeq" id="WP_167458891.1">
    <property type="nucleotide sequence ID" value="NZ_CBCSFG010000011.1"/>
</dbReference>
<reference evidence="7" key="1">
    <citation type="submission" date="2018-07" db="EMBL/GenBank/DDBJ databases">
        <authorList>
            <person name="Blom J."/>
        </authorList>
    </citation>
    <scope>NUCLEOTIDE SEQUENCE [LARGE SCALE GENOMIC DNA]</scope>
    <source>
        <strain evidence="7">CCOS 864</strain>
    </source>
</reference>
<evidence type="ECO:0000313" key="6">
    <source>
        <dbReference type="EMBL" id="SUQ63173.1"/>
    </source>
</evidence>
<keyword evidence="3" id="KW-0281">Fimbrium</keyword>
<comment type="subcellular location">
    <subcellularLocation>
        <location evidence="1">Fimbrium</location>
    </subcellularLocation>
</comment>
<dbReference type="EMBL" id="UIDD01000007">
    <property type="protein sequence ID" value="SUQ63173.1"/>
    <property type="molecule type" value="Genomic_DNA"/>
</dbReference>
<evidence type="ECO:0000256" key="2">
    <source>
        <dbReference type="ARBA" id="ARBA00006671"/>
    </source>
</evidence>
<dbReference type="InterPro" id="IPR000259">
    <property type="entry name" value="Adhesion_dom_fimbrial"/>
</dbReference>
<dbReference type="Pfam" id="PF00419">
    <property type="entry name" value="Fimbrial"/>
    <property type="match status" value="1"/>
</dbReference>
<feature type="chain" id="PRO_5017036983" evidence="4">
    <location>
        <begin position="28"/>
        <end position="323"/>
    </location>
</feature>
<feature type="domain" description="Fimbrial-type adhesion" evidence="5">
    <location>
        <begin position="185"/>
        <end position="322"/>
    </location>
</feature>
<dbReference type="PANTHER" id="PTHR33420">
    <property type="entry name" value="FIMBRIAL SUBUNIT ELFA-RELATED"/>
    <property type="match status" value="1"/>
</dbReference>
<evidence type="ECO:0000256" key="3">
    <source>
        <dbReference type="ARBA" id="ARBA00023263"/>
    </source>
</evidence>
<evidence type="ECO:0000259" key="5">
    <source>
        <dbReference type="Pfam" id="PF00419"/>
    </source>
</evidence>
<gene>
    <name evidence="6" type="primary">fimA 1</name>
    <name evidence="6" type="ORF">CCOS864_02623</name>
</gene>
<dbReference type="Gene3D" id="2.60.40.1090">
    <property type="entry name" value="Fimbrial-type adhesion domain"/>
    <property type="match status" value="1"/>
</dbReference>
<evidence type="ECO:0000313" key="7">
    <source>
        <dbReference type="Proteomes" id="UP000255177"/>
    </source>
</evidence>
<name>A0A380SZJ1_9PSED</name>
<organism evidence="6 7">
    <name type="scientific">Pseudomonas wadenswilerensis</name>
    <dbReference type="NCBI Taxonomy" id="1785161"/>
    <lineage>
        <taxon>Bacteria</taxon>
        <taxon>Pseudomonadati</taxon>
        <taxon>Pseudomonadota</taxon>
        <taxon>Gammaproteobacteria</taxon>
        <taxon>Pseudomonadales</taxon>
        <taxon>Pseudomonadaceae</taxon>
        <taxon>Pseudomonas</taxon>
    </lineage>
</organism>
<dbReference type="InterPro" id="IPR008966">
    <property type="entry name" value="Adhesion_dom_sf"/>
</dbReference>
<dbReference type="GO" id="GO:0009289">
    <property type="term" value="C:pilus"/>
    <property type="evidence" value="ECO:0007669"/>
    <property type="project" value="UniProtKB-SubCell"/>
</dbReference>
<dbReference type="GO" id="GO:0043709">
    <property type="term" value="P:cell adhesion involved in single-species biofilm formation"/>
    <property type="evidence" value="ECO:0007669"/>
    <property type="project" value="TreeGrafter"/>
</dbReference>
<dbReference type="PANTHER" id="PTHR33420:SF14">
    <property type="entry name" value="TYPE 1 FIMBRIN D-MANNOSE SPECIFIC ADHESIN"/>
    <property type="match status" value="1"/>
</dbReference>